<organism evidence="2">
    <name type="scientific">Laccaria bicolor (strain S238N-H82 / ATCC MYA-4686)</name>
    <name type="common">Bicoloured deceiver</name>
    <name type="synonym">Laccaria laccata var. bicolor</name>
    <dbReference type="NCBI Taxonomy" id="486041"/>
    <lineage>
        <taxon>Eukaryota</taxon>
        <taxon>Fungi</taxon>
        <taxon>Dikarya</taxon>
        <taxon>Basidiomycota</taxon>
        <taxon>Agaricomycotina</taxon>
        <taxon>Agaricomycetes</taxon>
        <taxon>Agaricomycetidae</taxon>
        <taxon>Agaricales</taxon>
        <taxon>Agaricineae</taxon>
        <taxon>Hydnangiaceae</taxon>
        <taxon>Laccaria</taxon>
    </lineage>
</organism>
<dbReference type="AlphaFoldDB" id="B0D6A1"/>
<dbReference type="RefSeq" id="XP_001879295.1">
    <property type="nucleotide sequence ID" value="XM_001879260.1"/>
</dbReference>
<dbReference type="EMBL" id="DS547098">
    <property type="protein sequence ID" value="EDR09910.1"/>
    <property type="molecule type" value="Genomic_DNA"/>
</dbReference>
<dbReference type="OrthoDB" id="2774821at2759"/>
<proteinExistence type="predicted"/>
<keyword evidence="2" id="KW-1185">Reference proteome</keyword>
<dbReference type="KEGG" id="lbc:LACBIDRAFT_325808"/>
<evidence type="ECO:0000313" key="2">
    <source>
        <dbReference type="Proteomes" id="UP000001194"/>
    </source>
</evidence>
<dbReference type="HOGENOM" id="CLU_829154_0_0_1"/>
<dbReference type="Proteomes" id="UP000001194">
    <property type="component" value="Unassembled WGS sequence"/>
</dbReference>
<protein>
    <submittedName>
        <fullName evidence="1">Predicted protein</fullName>
    </submittedName>
</protein>
<reference evidence="1 2" key="1">
    <citation type="journal article" date="2008" name="Nature">
        <title>The genome of Laccaria bicolor provides insights into mycorrhizal symbiosis.</title>
        <authorList>
            <person name="Martin F."/>
            <person name="Aerts A."/>
            <person name="Ahren D."/>
            <person name="Brun A."/>
            <person name="Danchin E.G.J."/>
            <person name="Duchaussoy F."/>
            <person name="Gibon J."/>
            <person name="Kohler A."/>
            <person name="Lindquist E."/>
            <person name="Pereda V."/>
            <person name="Salamov A."/>
            <person name="Shapiro H.J."/>
            <person name="Wuyts J."/>
            <person name="Blaudez D."/>
            <person name="Buee M."/>
            <person name="Brokstein P."/>
            <person name="Canbaeck B."/>
            <person name="Cohen D."/>
            <person name="Courty P.E."/>
            <person name="Coutinho P.M."/>
            <person name="Delaruelle C."/>
            <person name="Detter J.C."/>
            <person name="Deveau A."/>
            <person name="DiFazio S."/>
            <person name="Duplessis S."/>
            <person name="Fraissinet-Tachet L."/>
            <person name="Lucic E."/>
            <person name="Frey-Klett P."/>
            <person name="Fourrey C."/>
            <person name="Feussner I."/>
            <person name="Gay G."/>
            <person name="Grimwood J."/>
            <person name="Hoegger P.J."/>
            <person name="Jain P."/>
            <person name="Kilaru S."/>
            <person name="Labbe J."/>
            <person name="Lin Y.C."/>
            <person name="Legue V."/>
            <person name="Le Tacon F."/>
            <person name="Marmeisse R."/>
            <person name="Melayah D."/>
            <person name="Montanini B."/>
            <person name="Muratet M."/>
            <person name="Nehls U."/>
            <person name="Niculita-Hirzel H."/>
            <person name="Oudot-Le Secq M.P."/>
            <person name="Peter M."/>
            <person name="Quesneville H."/>
            <person name="Rajashekar B."/>
            <person name="Reich M."/>
            <person name="Rouhier N."/>
            <person name="Schmutz J."/>
            <person name="Yin T."/>
            <person name="Chalot M."/>
            <person name="Henrissat B."/>
            <person name="Kuees U."/>
            <person name="Lucas S."/>
            <person name="Van de Peer Y."/>
            <person name="Podila G.K."/>
            <person name="Polle A."/>
            <person name="Pukkila P.J."/>
            <person name="Richardson P.M."/>
            <person name="Rouze P."/>
            <person name="Sanders I.R."/>
            <person name="Stajich J.E."/>
            <person name="Tunlid A."/>
            <person name="Tuskan G."/>
            <person name="Grigoriev I.V."/>
        </authorList>
    </citation>
    <scope>NUCLEOTIDE SEQUENCE [LARGE SCALE GENOMIC DNA]</scope>
    <source>
        <strain evidence="2">S238N-H82 / ATCC MYA-4686</strain>
    </source>
</reference>
<evidence type="ECO:0000313" key="1">
    <source>
        <dbReference type="EMBL" id="EDR09910.1"/>
    </source>
</evidence>
<gene>
    <name evidence="1" type="ORF">LACBIDRAFT_325808</name>
</gene>
<dbReference type="GeneID" id="6074963"/>
<accession>B0D6A1</accession>
<dbReference type="InParanoid" id="B0D6A1"/>
<sequence>MDRRPFVDVNKIPQVVEVSKEDEVDCRIGDLYKLCLPAVPKQAEELKAEPYKTPNAVVVPLQVYFAILSSFVSSPDVPLQLFWYLDHLQHLVDEYQWEGVLAYHTLFFNERVREMKNNCYSGWGAPRYVLMSCLKPEDPLSPSKTIPTLQLESRRLIRQDGCWGDYYHYPVTPITIVTRRTTGNPLAKDLKFQMHTKHSGIWESFAMERESSKHHGQLVALHDGKIMEPRKPNSTLYVEDLAKAFSYEGGEYPFLTLTTRREYEEATAWARKARLEAEKYQRRSARVSAFKSLFPHAFNIFAPSNSRVRKLYLEKTPKYLSASLSLVPPFLSPPK</sequence>
<name>B0D6A1_LACBS</name>